<name>A0A7S2IEF8_9DINO</name>
<evidence type="ECO:0000256" key="1">
    <source>
        <dbReference type="SAM" id="Phobius"/>
    </source>
</evidence>
<evidence type="ECO:0000313" key="2">
    <source>
        <dbReference type="EMBL" id="CAD9516541.1"/>
    </source>
</evidence>
<gene>
    <name evidence="2" type="ORF">AAND1436_LOCUS40538</name>
</gene>
<keyword evidence="1" id="KW-0472">Membrane</keyword>
<dbReference type="EMBL" id="HBGQ01085041">
    <property type="protein sequence ID" value="CAD9516541.1"/>
    <property type="molecule type" value="Transcribed_RNA"/>
</dbReference>
<feature type="transmembrane region" description="Helical" evidence="1">
    <location>
        <begin position="30"/>
        <end position="48"/>
    </location>
</feature>
<dbReference type="AlphaFoldDB" id="A0A7S2IEF8"/>
<sequence>MELDPATNSLTQASIESLYQVTNLDYYNRLINLAVLVLLNALLFRYLLMYFPQLSFLTAMVSKLVKPLWYTFLFLAAAFLVFATFLYVMYSAQNNDFRNFVVAVAQSVKFAQGGASNWYELYTEYATLYTIVNLIGFIVIQLMLSNVPLAVMLSHKKEKDLRQNYSYHRFWAGEISRMGKGRGEFNPALINEKEKDGKEQGR</sequence>
<accession>A0A7S2IEF8</accession>
<reference evidence="2" key="1">
    <citation type="submission" date="2021-01" db="EMBL/GenBank/DDBJ databases">
        <authorList>
            <person name="Corre E."/>
            <person name="Pelletier E."/>
            <person name="Niang G."/>
            <person name="Scheremetjew M."/>
            <person name="Finn R."/>
            <person name="Kale V."/>
            <person name="Holt S."/>
            <person name="Cochrane G."/>
            <person name="Meng A."/>
            <person name="Brown T."/>
            <person name="Cohen L."/>
        </authorList>
    </citation>
    <scope>NUCLEOTIDE SEQUENCE</scope>
    <source>
        <strain evidence="2">CCMP2222</strain>
    </source>
</reference>
<keyword evidence="1" id="KW-0812">Transmembrane</keyword>
<evidence type="ECO:0008006" key="3">
    <source>
        <dbReference type="Google" id="ProtNLM"/>
    </source>
</evidence>
<keyword evidence="1" id="KW-1133">Transmembrane helix</keyword>
<proteinExistence type="predicted"/>
<feature type="transmembrane region" description="Helical" evidence="1">
    <location>
        <begin position="128"/>
        <end position="153"/>
    </location>
</feature>
<protein>
    <recommendedName>
        <fullName evidence="3">Polycystin cation channel PKD1/PKD2 domain-containing protein</fullName>
    </recommendedName>
</protein>
<feature type="transmembrane region" description="Helical" evidence="1">
    <location>
        <begin position="68"/>
        <end position="90"/>
    </location>
</feature>
<organism evidence="2">
    <name type="scientific">Alexandrium andersonii</name>
    <dbReference type="NCBI Taxonomy" id="327968"/>
    <lineage>
        <taxon>Eukaryota</taxon>
        <taxon>Sar</taxon>
        <taxon>Alveolata</taxon>
        <taxon>Dinophyceae</taxon>
        <taxon>Gonyaulacales</taxon>
        <taxon>Pyrocystaceae</taxon>
        <taxon>Alexandrium</taxon>
    </lineage>
</organism>